<dbReference type="Pfam" id="PF03544">
    <property type="entry name" value="TonB_C"/>
    <property type="match status" value="1"/>
</dbReference>
<gene>
    <name evidence="4" type="ORF">HNQ51_000487</name>
</gene>
<evidence type="ECO:0000259" key="3">
    <source>
        <dbReference type="Pfam" id="PF03544"/>
    </source>
</evidence>
<dbReference type="EMBL" id="JACHHO010000001">
    <property type="protein sequence ID" value="MBB5203194.1"/>
    <property type="molecule type" value="Genomic_DNA"/>
</dbReference>
<name>A0A840S2X8_9BURK</name>
<feature type="chain" id="PRO_5032565350" evidence="2">
    <location>
        <begin position="21"/>
        <end position="230"/>
    </location>
</feature>
<proteinExistence type="predicted"/>
<evidence type="ECO:0000313" key="5">
    <source>
        <dbReference type="Proteomes" id="UP000554837"/>
    </source>
</evidence>
<organism evidence="4 5">
    <name type="scientific">Inhella inkyongensis</name>
    <dbReference type="NCBI Taxonomy" id="392593"/>
    <lineage>
        <taxon>Bacteria</taxon>
        <taxon>Pseudomonadati</taxon>
        <taxon>Pseudomonadota</taxon>
        <taxon>Betaproteobacteria</taxon>
        <taxon>Burkholderiales</taxon>
        <taxon>Sphaerotilaceae</taxon>
        <taxon>Inhella</taxon>
    </lineage>
</organism>
<feature type="compositionally biased region" description="Basic and acidic residues" evidence="1">
    <location>
        <begin position="52"/>
        <end position="67"/>
    </location>
</feature>
<dbReference type="AlphaFoldDB" id="A0A840S2X8"/>
<feature type="region of interest" description="Disordered" evidence="1">
    <location>
        <begin position="52"/>
        <end position="90"/>
    </location>
</feature>
<dbReference type="RefSeq" id="WP_175423692.1">
    <property type="nucleotide sequence ID" value="NZ_CP040709.1"/>
</dbReference>
<dbReference type="Proteomes" id="UP000554837">
    <property type="component" value="Unassembled WGS sequence"/>
</dbReference>
<reference evidence="4 5" key="1">
    <citation type="submission" date="2020-08" db="EMBL/GenBank/DDBJ databases">
        <title>Genomic Encyclopedia of Type Strains, Phase IV (KMG-IV): sequencing the most valuable type-strain genomes for metagenomic binning, comparative biology and taxonomic classification.</title>
        <authorList>
            <person name="Goeker M."/>
        </authorList>
    </citation>
    <scope>NUCLEOTIDE SEQUENCE [LARGE SCALE GENOMIC DNA]</scope>
    <source>
        <strain evidence="4 5">DSM 23958</strain>
    </source>
</reference>
<keyword evidence="5" id="KW-1185">Reference proteome</keyword>
<dbReference type="InterPro" id="IPR037682">
    <property type="entry name" value="TonB_C"/>
</dbReference>
<feature type="signal peptide" evidence="2">
    <location>
        <begin position="1"/>
        <end position="20"/>
    </location>
</feature>
<accession>A0A840S2X8</accession>
<protein>
    <submittedName>
        <fullName evidence="4">TonB family protein</fullName>
    </submittedName>
</protein>
<evidence type="ECO:0000256" key="2">
    <source>
        <dbReference type="SAM" id="SignalP"/>
    </source>
</evidence>
<feature type="compositionally biased region" description="Low complexity" evidence="1">
    <location>
        <begin position="68"/>
        <end position="90"/>
    </location>
</feature>
<evidence type="ECO:0000313" key="4">
    <source>
        <dbReference type="EMBL" id="MBB5203194.1"/>
    </source>
</evidence>
<dbReference type="GO" id="GO:0055085">
    <property type="term" value="P:transmembrane transport"/>
    <property type="evidence" value="ECO:0007669"/>
    <property type="project" value="InterPro"/>
</dbReference>
<sequence>MFGRSVVCVGLMVAMGGAWAQADAGGISDAERAKRDAQKVFSFIKFSTVKPAKDKDAKDSKDSKEAAAKPAPAKAPATPARPVERPAAVAAAPASPAAAVTETAVPLDTTQTAAQPVQAVTLPAQVEPQPPVAAVPAAPVVEEPDEVELKLVHYVAPDMNRQVIEAMADRPQVIPVRFVVGTDGKVIKAEPKAGANRRLGQAAARAISQWRFEPLPAERTVDVELSFKPE</sequence>
<keyword evidence="2" id="KW-0732">Signal</keyword>
<evidence type="ECO:0000256" key="1">
    <source>
        <dbReference type="SAM" id="MobiDB-lite"/>
    </source>
</evidence>
<feature type="domain" description="TonB C-terminal" evidence="3">
    <location>
        <begin position="175"/>
        <end position="225"/>
    </location>
</feature>
<comment type="caution">
    <text evidence="4">The sequence shown here is derived from an EMBL/GenBank/DDBJ whole genome shotgun (WGS) entry which is preliminary data.</text>
</comment>
<dbReference type="Gene3D" id="3.30.1150.10">
    <property type="match status" value="1"/>
</dbReference>
<dbReference type="SUPFAM" id="SSF74653">
    <property type="entry name" value="TolA/TonB C-terminal domain"/>
    <property type="match status" value="1"/>
</dbReference>